<dbReference type="SMART" id="SM01019">
    <property type="entry name" value="B3"/>
    <property type="match status" value="1"/>
</dbReference>
<organism evidence="8 9">
    <name type="scientific">Vicia faba</name>
    <name type="common">Broad bean</name>
    <name type="synonym">Faba vulgaris</name>
    <dbReference type="NCBI Taxonomy" id="3906"/>
    <lineage>
        <taxon>Eukaryota</taxon>
        <taxon>Viridiplantae</taxon>
        <taxon>Streptophyta</taxon>
        <taxon>Embryophyta</taxon>
        <taxon>Tracheophyta</taxon>
        <taxon>Spermatophyta</taxon>
        <taxon>Magnoliopsida</taxon>
        <taxon>eudicotyledons</taxon>
        <taxon>Gunneridae</taxon>
        <taxon>Pentapetalae</taxon>
        <taxon>rosids</taxon>
        <taxon>fabids</taxon>
        <taxon>Fabales</taxon>
        <taxon>Fabaceae</taxon>
        <taxon>Papilionoideae</taxon>
        <taxon>50 kb inversion clade</taxon>
        <taxon>NPAAA clade</taxon>
        <taxon>Hologalegina</taxon>
        <taxon>IRL clade</taxon>
        <taxon>Fabeae</taxon>
        <taxon>Vicia</taxon>
    </lineage>
</organism>
<evidence type="ECO:0000256" key="1">
    <source>
        <dbReference type="ARBA" id="ARBA00004123"/>
    </source>
</evidence>
<evidence type="ECO:0000256" key="3">
    <source>
        <dbReference type="ARBA" id="ARBA00023125"/>
    </source>
</evidence>
<gene>
    <name evidence="8" type="ORF">VFH_IV070000</name>
</gene>
<dbReference type="GO" id="GO:0003677">
    <property type="term" value="F:DNA binding"/>
    <property type="evidence" value="ECO:0007669"/>
    <property type="project" value="UniProtKB-KW"/>
</dbReference>
<dbReference type="EMBL" id="OX451739">
    <property type="protein sequence ID" value="CAI8608146.1"/>
    <property type="molecule type" value="Genomic_DNA"/>
</dbReference>
<dbReference type="SUPFAM" id="SSF101936">
    <property type="entry name" value="DNA-binding pseudobarrel domain"/>
    <property type="match status" value="1"/>
</dbReference>
<keyword evidence="3" id="KW-0238">DNA-binding</keyword>
<dbReference type="InterPro" id="IPR015300">
    <property type="entry name" value="DNA-bd_pseudobarrel_sf"/>
</dbReference>
<sequence length="267" mass="31187">MNKEDLRWCSRGGFVGSSVSTTTRNLKWKNLAIQKVWKQSEDKRDIAEEWRKLHAEAKRRKEEAESSSSRSCQKITRAELMDKYYEYVERDESYELRTGKVRSCLSWEKYFEIAREEGWLTDISDDEPEQNSTDEAMESAGDVEENNTTDAADDVQPPAMQEKLVCRWQKVVKSSSQIKNQVLHFPAAVIKEIFMEPRSYIDLHDTDSGITYQCVFKSRENMTEKFLSRGWLKFAKEKELSKGDVLLFSVEHPPVERILVKVERGQH</sequence>
<feature type="compositionally biased region" description="Acidic residues" evidence="6">
    <location>
        <begin position="135"/>
        <end position="153"/>
    </location>
</feature>
<evidence type="ECO:0000313" key="8">
    <source>
        <dbReference type="EMBL" id="CAI8608146.1"/>
    </source>
</evidence>
<accession>A0AAV1ACP6</accession>
<feature type="domain" description="TF-B3" evidence="7">
    <location>
        <begin position="168"/>
        <end position="266"/>
    </location>
</feature>
<evidence type="ECO:0000256" key="2">
    <source>
        <dbReference type="ARBA" id="ARBA00023015"/>
    </source>
</evidence>
<evidence type="ECO:0000313" key="9">
    <source>
        <dbReference type="Proteomes" id="UP001157006"/>
    </source>
</evidence>
<evidence type="ECO:0000256" key="4">
    <source>
        <dbReference type="ARBA" id="ARBA00023163"/>
    </source>
</evidence>
<comment type="subcellular location">
    <subcellularLocation>
        <location evidence="1">Nucleus</location>
    </subcellularLocation>
</comment>
<dbReference type="Gene3D" id="2.40.330.10">
    <property type="entry name" value="DNA-binding pseudobarrel domain"/>
    <property type="match status" value="1"/>
</dbReference>
<proteinExistence type="predicted"/>
<reference evidence="8 9" key="1">
    <citation type="submission" date="2023-01" db="EMBL/GenBank/DDBJ databases">
        <authorList>
            <person name="Kreplak J."/>
        </authorList>
    </citation>
    <scope>NUCLEOTIDE SEQUENCE [LARGE SCALE GENOMIC DNA]</scope>
</reference>
<evidence type="ECO:0000256" key="5">
    <source>
        <dbReference type="ARBA" id="ARBA00023242"/>
    </source>
</evidence>
<name>A0AAV1ACP6_VICFA</name>
<dbReference type="GO" id="GO:0005634">
    <property type="term" value="C:nucleus"/>
    <property type="evidence" value="ECO:0007669"/>
    <property type="project" value="UniProtKB-SubCell"/>
</dbReference>
<keyword evidence="9" id="KW-1185">Reference proteome</keyword>
<protein>
    <recommendedName>
        <fullName evidence="7">TF-B3 domain-containing protein</fullName>
    </recommendedName>
</protein>
<dbReference type="PROSITE" id="PS50863">
    <property type="entry name" value="B3"/>
    <property type="match status" value="1"/>
</dbReference>
<dbReference type="CDD" id="cd10017">
    <property type="entry name" value="B3_DNA"/>
    <property type="match status" value="1"/>
</dbReference>
<dbReference type="Pfam" id="PF02362">
    <property type="entry name" value="B3"/>
    <property type="match status" value="1"/>
</dbReference>
<keyword evidence="5" id="KW-0539">Nucleus</keyword>
<evidence type="ECO:0000259" key="7">
    <source>
        <dbReference type="PROSITE" id="PS50863"/>
    </source>
</evidence>
<keyword evidence="2" id="KW-0805">Transcription regulation</keyword>
<feature type="region of interest" description="Disordered" evidence="6">
    <location>
        <begin position="121"/>
        <end position="156"/>
    </location>
</feature>
<dbReference type="AlphaFoldDB" id="A0AAV1ACP6"/>
<dbReference type="Proteomes" id="UP001157006">
    <property type="component" value="Chromosome 4"/>
</dbReference>
<dbReference type="InterPro" id="IPR003340">
    <property type="entry name" value="B3_DNA-bd"/>
</dbReference>
<keyword evidence="4" id="KW-0804">Transcription</keyword>
<evidence type="ECO:0000256" key="6">
    <source>
        <dbReference type="SAM" id="MobiDB-lite"/>
    </source>
</evidence>